<evidence type="ECO:0008006" key="3">
    <source>
        <dbReference type="Google" id="ProtNLM"/>
    </source>
</evidence>
<dbReference type="InterPro" id="IPR021363">
    <property type="entry name" value="DUF2835"/>
</dbReference>
<dbReference type="Proteomes" id="UP001320119">
    <property type="component" value="Chromosome"/>
</dbReference>
<evidence type="ECO:0000313" key="1">
    <source>
        <dbReference type="EMBL" id="BCD97997.1"/>
    </source>
</evidence>
<keyword evidence="2" id="KW-1185">Reference proteome</keyword>
<reference evidence="1 2" key="1">
    <citation type="journal article" date="2022" name="IScience">
        <title>An ultrasensitive nanofiber-based assay for enzymatic hydrolysis and deep-sea microbial degradation of cellulose.</title>
        <authorList>
            <person name="Tsudome M."/>
            <person name="Tachioka M."/>
            <person name="Miyazaki M."/>
            <person name="Uchimura K."/>
            <person name="Tsuda M."/>
            <person name="Takaki Y."/>
            <person name="Deguchi S."/>
        </authorList>
    </citation>
    <scope>NUCLEOTIDE SEQUENCE [LARGE SCALE GENOMIC DNA]</scope>
    <source>
        <strain evidence="1 2">GE09</strain>
    </source>
</reference>
<evidence type="ECO:0000313" key="2">
    <source>
        <dbReference type="Proteomes" id="UP001320119"/>
    </source>
</evidence>
<proteinExistence type="predicted"/>
<name>A0AAN2BKH7_9GAMM</name>
<dbReference type="KEGG" id="marq:MARGE09_P2198"/>
<dbReference type="AlphaFoldDB" id="A0AAN2BKH7"/>
<gene>
    <name evidence="1" type="ORF">MARGE09_P2198</name>
</gene>
<protein>
    <recommendedName>
        <fullName evidence="3">Topoisomerase II</fullName>
    </recommendedName>
</protein>
<accession>A0AAN2BKH7</accession>
<organism evidence="1 2">
    <name type="scientific">Marinagarivorans cellulosilyticus</name>
    <dbReference type="NCBI Taxonomy" id="2721545"/>
    <lineage>
        <taxon>Bacteria</taxon>
        <taxon>Pseudomonadati</taxon>
        <taxon>Pseudomonadota</taxon>
        <taxon>Gammaproteobacteria</taxon>
        <taxon>Cellvibrionales</taxon>
        <taxon>Cellvibrionaceae</taxon>
        <taxon>Marinagarivorans</taxon>
    </lineage>
</organism>
<sequence>MEASQEQVIDVVLSISAREYLLLYKGVARNVLATARDGRRVRFPAKILQRFVTRDGVQGHFSIHFSEDGHFLGIEKRA</sequence>
<dbReference type="Pfam" id="PF11197">
    <property type="entry name" value="DUF2835"/>
    <property type="match status" value="1"/>
</dbReference>
<dbReference type="RefSeq" id="WP_236982046.1">
    <property type="nucleotide sequence ID" value="NZ_AP023086.1"/>
</dbReference>
<dbReference type="EMBL" id="AP023086">
    <property type="protein sequence ID" value="BCD97997.1"/>
    <property type="molecule type" value="Genomic_DNA"/>
</dbReference>